<name>A0ABY8XEB0_9PSEU</name>
<evidence type="ECO:0000313" key="4">
    <source>
        <dbReference type="Proteomes" id="UP001227101"/>
    </source>
</evidence>
<dbReference type="RefSeq" id="WP_285450480.1">
    <property type="nucleotide sequence ID" value="NZ_CP127173.1"/>
</dbReference>
<dbReference type="EMBL" id="CP127173">
    <property type="protein sequence ID" value="WIV53951.1"/>
    <property type="molecule type" value="Genomic_DNA"/>
</dbReference>
<protein>
    <submittedName>
        <fullName evidence="3">SHOCT domain-containing protein</fullName>
    </submittedName>
</protein>
<keyword evidence="1" id="KW-0812">Transmembrane</keyword>
<feature type="domain" description="SHOCT" evidence="2">
    <location>
        <begin position="51"/>
        <end position="76"/>
    </location>
</feature>
<proteinExistence type="predicted"/>
<keyword evidence="1" id="KW-1133">Transmembrane helix</keyword>
<evidence type="ECO:0000256" key="1">
    <source>
        <dbReference type="SAM" id="Phobius"/>
    </source>
</evidence>
<accession>A0ABY8XEB0</accession>
<evidence type="ECO:0000313" key="3">
    <source>
        <dbReference type="EMBL" id="WIV53951.1"/>
    </source>
</evidence>
<sequence>MPYWHYPTTTMGWAGGIGMLVLMALVLAALVALVVVLARRGPQPPRPGDTARRILDERFARGEIDQEEYERRRDALTRTS</sequence>
<feature type="transmembrane region" description="Helical" evidence="1">
    <location>
        <begin position="12"/>
        <end position="38"/>
    </location>
</feature>
<reference evidence="3 4" key="1">
    <citation type="submission" date="2023-06" db="EMBL/GenBank/DDBJ databases">
        <authorList>
            <person name="Oyuntsetseg B."/>
            <person name="Kim S.B."/>
        </authorList>
    </citation>
    <scope>NUCLEOTIDE SEQUENCE [LARGE SCALE GENOMIC DNA]</scope>
    <source>
        <strain evidence="3 4">2-2</strain>
    </source>
</reference>
<dbReference type="Pfam" id="PF09851">
    <property type="entry name" value="SHOCT"/>
    <property type="match status" value="1"/>
</dbReference>
<organism evidence="3 4">
    <name type="scientific">Amycolatopsis nalaikhensis</name>
    <dbReference type="NCBI Taxonomy" id="715472"/>
    <lineage>
        <taxon>Bacteria</taxon>
        <taxon>Bacillati</taxon>
        <taxon>Actinomycetota</taxon>
        <taxon>Actinomycetes</taxon>
        <taxon>Pseudonocardiales</taxon>
        <taxon>Pseudonocardiaceae</taxon>
        <taxon>Amycolatopsis</taxon>
    </lineage>
</organism>
<dbReference type="Proteomes" id="UP001227101">
    <property type="component" value="Chromosome"/>
</dbReference>
<gene>
    <name evidence="3" type="ORF">QP939_34465</name>
</gene>
<keyword evidence="4" id="KW-1185">Reference proteome</keyword>
<keyword evidence="1" id="KW-0472">Membrane</keyword>
<dbReference type="InterPro" id="IPR018649">
    <property type="entry name" value="SHOCT"/>
</dbReference>
<evidence type="ECO:0000259" key="2">
    <source>
        <dbReference type="Pfam" id="PF09851"/>
    </source>
</evidence>